<name>A0A382JCD1_9ZZZZ</name>
<keyword evidence="1" id="KW-0812">Transmembrane</keyword>
<dbReference type="EMBL" id="UINC01073148">
    <property type="protein sequence ID" value="SVC09309.1"/>
    <property type="molecule type" value="Genomic_DNA"/>
</dbReference>
<gene>
    <name evidence="2" type="ORF">METZ01_LOCUS262163</name>
</gene>
<feature type="non-terminal residue" evidence="2">
    <location>
        <position position="64"/>
    </location>
</feature>
<evidence type="ECO:0000256" key="1">
    <source>
        <dbReference type="SAM" id="Phobius"/>
    </source>
</evidence>
<sequence length="64" mass="6842">MATTNLPAAPPARARNLLVATGFGIAGILMYFGGIFGVYLRERSLVRSNGGTWIPDKAHIELTP</sequence>
<organism evidence="2">
    <name type="scientific">marine metagenome</name>
    <dbReference type="NCBI Taxonomy" id="408172"/>
    <lineage>
        <taxon>unclassified sequences</taxon>
        <taxon>metagenomes</taxon>
        <taxon>ecological metagenomes</taxon>
    </lineage>
</organism>
<reference evidence="2" key="1">
    <citation type="submission" date="2018-05" db="EMBL/GenBank/DDBJ databases">
        <authorList>
            <person name="Lanie J.A."/>
            <person name="Ng W.-L."/>
            <person name="Kazmierczak K.M."/>
            <person name="Andrzejewski T.M."/>
            <person name="Davidsen T.M."/>
            <person name="Wayne K.J."/>
            <person name="Tettelin H."/>
            <person name="Glass J.I."/>
            <person name="Rusch D."/>
            <person name="Podicherti R."/>
            <person name="Tsui H.-C.T."/>
            <person name="Winkler M.E."/>
        </authorList>
    </citation>
    <scope>NUCLEOTIDE SEQUENCE</scope>
</reference>
<evidence type="ECO:0000313" key="2">
    <source>
        <dbReference type="EMBL" id="SVC09309.1"/>
    </source>
</evidence>
<keyword evidence="1" id="KW-1133">Transmembrane helix</keyword>
<protein>
    <submittedName>
        <fullName evidence="2">Uncharacterized protein</fullName>
    </submittedName>
</protein>
<accession>A0A382JCD1</accession>
<keyword evidence="1" id="KW-0472">Membrane</keyword>
<proteinExistence type="predicted"/>
<feature type="transmembrane region" description="Helical" evidence="1">
    <location>
        <begin position="17"/>
        <end position="40"/>
    </location>
</feature>
<dbReference type="AlphaFoldDB" id="A0A382JCD1"/>